<protein>
    <recommendedName>
        <fullName evidence="1">Putative carbohydrate metabolism domain-containing protein</fullName>
    </recommendedName>
</protein>
<evidence type="ECO:0000259" key="1">
    <source>
        <dbReference type="Pfam" id="PF13201"/>
    </source>
</evidence>
<dbReference type="HOGENOM" id="CLU_036169_0_0_10"/>
<dbReference type="STRING" id="742726.HMPREF9448_01041"/>
<dbReference type="EMBL" id="ADLE01000008">
    <property type="protein sequence ID" value="EJZ64562.1"/>
    <property type="molecule type" value="Genomic_DNA"/>
</dbReference>
<dbReference type="GeneID" id="77848342"/>
<dbReference type="RefSeq" id="WP_008861530.1">
    <property type="nucleotide sequence ID" value="NZ_JH815204.1"/>
</dbReference>
<evidence type="ECO:0000313" key="3">
    <source>
        <dbReference type="Proteomes" id="UP000006044"/>
    </source>
</evidence>
<accession>K0WZL7</accession>
<proteinExistence type="predicted"/>
<dbReference type="InterPro" id="IPR025112">
    <property type="entry name" value="PCMD"/>
</dbReference>
<keyword evidence="3" id="KW-1185">Reference proteome</keyword>
<evidence type="ECO:0000313" key="2">
    <source>
        <dbReference type="EMBL" id="EJZ64562.1"/>
    </source>
</evidence>
<name>K0WZL7_9BACT</name>
<organism evidence="2 3">
    <name type="scientific">Barnesiella intestinihominis YIT 11860</name>
    <dbReference type="NCBI Taxonomy" id="742726"/>
    <lineage>
        <taxon>Bacteria</taxon>
        <taxon>Pseudomonadati</taxon>
        <taxon>Bacteroidota</taxon>
        <taxon>Bacteroidia</taxon>
        <taxon>Bacteroidales</taxon>
        <taxon>Barnesiellaceae</taxon>
        <taxon>Barnesiella</taxon>
    </lineage>
</organism>
<dbReference type="AlphaFoldDB" id="K0WZL7"/>
<gene>
    <name evidence="2" type="ORF">HMPREF9448_01041</name>
</gene>
<dbReference type="OrthoDB" id="1004098at2"/>
<sequence>MKRNYIHIIYSLLCTLLLSACIKNDIPYPRIKAQILGISADGQIGTAAIDNDKRMVTMELSDTVDLRRVHIETLDLTEGAVSDLPSDSIIDLSKSYTLTLSIYQDYTWTINATQNIERSFRVEGQIGAPVFDAHNHRAIAYVNKDIDLANIKITELVLGPQGITSYSPEKEKLTDFSLGYQKVIIVYHGIMEEWTLYIVPSESEISTDGVDAWTNVAWLHGSGKEDAENGFEIKEATAGTWEKVPDEYVTHDKGSFTARMIHLKANTTYVCRAVSGDLTGNEITFTTGSAAELPNGSFDDWNKVGKVWNPWAEGSENFWDTGNKGATTLGDSNTQPTDDTWSGTGQAAKLATKFVGIGSIGKLAAGNMYTGNYLRTEGTNGVLNFGKQFTQRPTRLKGYFKYTSVEINKSNDEMKYLIGQPDTCQIFIALGDWSEPVEIRTKPSDRKLFDKNDPHIIAYADMYSGKSVTEYTPFTLELEYRDTDRIPTYIVVVASASKYGDYFTGGDGSVLFLDDFTLEYDY</sequence>
<feature type="domain" description="Putative carbohydrate metabolism" evidence="1">
    <location>
        <begin position="297"/>
        <end position="518"/>
    </location>
</feature>
<dbReference type="InterPro" id="IPR038653">
    <property type="entry name" value="Put_CMD_sf"/>
</dbReference>
<dbReference type="PATRIC" id="fig|742726.3.peg.1111"/>
<dbReference type="Proteomes" id="UP000006044">
    <property type="component" value="Unassembled WGS sequence"/>
</dbReference>
<dbReference type="eggNOG" id="ENOG502ZBDE">
    <property type="taxonomic scope" value="Bacteria"/>
</dbReference>
<reference evidence="2 3" key="1">
    <citation type="submission" date="2012-08" db="EMBL/GenBank/DDBJ databases">
        <title>The Genome Sequence of Barnesiella intestinihominis YIT 11860.</title>
        <authorList>
            <consortium name="The Broad Institute Genome Sequencing Platform"/>
            <person name="Earl A."/>
            <person name="Ward D."/>
            <person name="Feldgarden M."/>
            <person name="Gevers D."/>
            <person name="Morotomi M."/>
            <person name="Walker B."/>
            <person name="Young S.K."/>
            <person name="Zeng Q."/>
            <person name="Gargeya S."/>
            <person name="Fitzgerald M."/>
            <person name="Haas B."/>
            <person name="Abouelleil A."/>
            <person name="Alvarado L."/>
            <person name="Arachchi H.M."/>
            <person name="Berlin A.M."/>
            <person name="Chapman S.B."/>
            <person name="Goldberg J."/>
            <person name="Griggs A."/>
            <person name="Gujja S."/>
            <person name="Hansen M."/>
            <person name="Howarth C."/>
            <person name="Imamovic A."/>
            <person name="Larimer J."/>
            <person name="McCowen C."/>
            <person name="Montmayeur A."/>
            <person name="Murphy C."/>
            <person name="Neiman D."/>
            <person name="Pearson M."/>
            <person name="Priest M."/>
            <person name="Roberts A."/>
            <person name="Saif S."/>
            <person name="Shea T."/>
            <person name="Sisk P."/>
            <person name="Sykes S."/>
            <person name="Wortman J."/>
            <person name="Nusbaum C."/>
            <person name="Birren B."/>
        </authorList>
    </citation>
    <scope>NUCLEOTIDE SEQUENCE [LARGE SCALE GENOMIC DNA]</scope>
    <source>
        <strain evidence="2 3">YIT 11860</strain>
    </source>
</reference>
<comment type="caution">
    <text evidence="2">The sequence shown here is derived from an EMBL/GenBank/DDBJ whole genome shotgun (WGS) entry which is preliminary data.</text>
</comment>
<dbReference type="PROSITE" id="PS51257">
    <property type="entry name" value="PROKAR_LIPOPROTEIN"/>
    <property type="match status" value="1"/>
</dbReference>
<dbReference type="Pfam" id="PF13201">
    <property type="entry name" value="PCMD"/>
    <property type="match status" value="1"/>
</dbReference>
<dbReference type="Gene3D" id="2.60.120.890">
    <property type="entry name" value="BT2081, beta-jelly-roll domain"/>
    <property type="match status" value="1"/>
</dbReference>